<dbReference type="EMBL" id="JAIRBA010000012">
    <property type="protein sequence ID" value="MCG2418954.1"/>
    <property type="molecule type" value="Genomic_DNA"/>
</dbReference>
<keyword evidence="1" id="KW-0472">Membrane</keyword>
<feature type="transmembrane region" description="Helical" evidence="1">
    <location>
        <begin position="31"/>
        <end position="49"/>
    </location>
</feature>
<accession>A0A9X1U0F4</accession>
<sequence>MLHWKATYIILAIVFGVIGFIGIGEEGGLEPAKYICGIFIILLVTTWATEFSGRKRG</sequence>
<evidence type="ECO:0000313" key="2">
    <source>
        <dbReference type="EMBL" id="MCG2418954.1"/>
    </source>
</evidence>
<organism evidence="2 3">
    <name type="scientific">Aequorivita vitellina</name>
    <dbReference type="NCBI Taxonomy" id="2874475"/>
    <lineage>
        <taxon>Bacteria</taxon>
        <taxon>Pseudomonadati</taxon>
        <taxon>Bacteroidota</taxon>
        <taxon>Flavobacteriia</taxon>
        <taxon>Flavobacteriales</taxon>
        <taxon>Flavobacteriaceae</taxon>
        <taxon>Aequorivita</taxon>
    </lineage>
</organism>
<protein>
    <submittedName>
        <fullName evidence="2">DUF1328 domain-containing protein</fullName>
    </submittedName>
</protein>
<name>A0A9X1U0F4_9FLAO</name>
<reference evidence="2" key="1">
    <citation type="submission" date="2021-09" db="EMBL/GenBank/DDBJ databases">
        <title>Genome of Aequorivita sp. strain F47161.</title>
        <authorList>
            <person name="Wang Y."/>
        </authorList>
    </citation>
    <scope>NUCLEOTIDE SEQUENCE</scope>
    <source>
        <strain evidence="2">F47161</strain>
    </source>
</reference>
<gene>
    <name evidence="2" type="ORF">K8089_07955</name>
</gene>
<dbReference type="AlphaFoldDB" id="A0A9X1U0F4"/>
<keyword evidence="1" id="KW-0812">Transmembrane</keyword>
<evidence type="ECO:0000256" key="1">
    <source>
        <dbReference type="SAM" id="Phobius"/>
    </source>
</evidence>
<keyword evidence="1" id="KW-1133">Transmembrane helix</keyword>
<dbReference type="RefSeq" id="WP_237602744.1">
    <property type="nucleotide sequence ID" value="NZ_JAIRBA010000012.1"/>
</dbReference>
<dbReference type="Proteomes" id="UP001139461">
    <property type="component" value="Unassembled WGS sequence"/>
</dbReference>
<comment type="caution">
    <text evidence="2">The sequence shown here is derived from an EMBL/GenBank/DDBJ whole genome shotgun (WGS) entry which is preliminary data.</text>
</comment>
<evidence type="ECO:0000313" key="3">
    <source>
        <dbReference type="Proteomes" id="UP001139461"/>
    </source>
</evidence>
<proteinExistence type="predicted"/>
<feature type="transmembrane region" description="Helical" evidence="1">
    <location>
        <begin position="7"/>
        <end position="25"/>
    </location>
</feature>
<keyword evidence="3" id="KW-1185">Reference proteome</keyword>